<dbReference type="RefSeq" id="WP_152804817.1">
    <property type="nucleotide sequence ID" value="NZ_WHNX01000017.1"/>
</dbReference>
<dbReference type="InterPro" id="IPR001789">
    <property type="entry name" value="Sig_transdc_resp-reg_receiver"/>
</dbReference>
<dbReference type="PROSITE" id="PS50930">
    <property type="entry name" value="HTH_LYTTR"/>
    <property type="match status" value="1"/>
</dbReference>
<evidence type="ECO:0000259" key="5">
    <source>
        <dbReference type="PROSITE" id="PS50930"/>
    </source>
</evidence>
<dbReference type="Gene3D" id="3.40.50.2300">
    <property type="match status" value="1"/>
</dbReference>
<comment type="caution">
    <text evidence="6">The sequence shown here is derived from an EMBL/GenBank/DDBJ whole genome shotgun (WGS) entry which is preliminary data.</text>
</comment>
<protein>
    <recommendedName>
        <fullName evidence="1">Stage 0 sporulation protein A homolog</fullName>
    </recommendedName>
</protein>
<reference evidence="6 7" key="1">
    <citation type="submission" date="2019-10" db="EMBL/GenBank/DDBJ databases">
        <title>Alkalibaculum tamaniensis sp.nov., a new alkaliphilic acetogen, isolated on methoxylated aromatics from a mud volcano.</title>
        <authorList>
            <person name="Khomyakova M.A."/>
            <person name="Merkel A.Y."/>
            <person name="Bonch-Osmolovskaya E.A."/>
            <person name="Slobodkin A.I."/>
        </authorList>
    </citation>
    <scope>NUCLEOTIDE SEQUENCE [LARGE SCALE GENOMIC DNA]</scope>
    <source>
        <strain evidence="6 7">M08DMB</strain>
    </source>
</reference>
<keyword evidence="3" id="KW-0597">Phosphoprotein</keyword>
<evidence type="ECO:0000256" key="3">
    <source>
        <dbReference type="PROSITE-ProRule" id="PRU00169"/>
    </source>
</evidence>
<evidence type="ECO:0000313" key="7">
    <source>
        <dbReference type="Proteomes" id="UP000440004"/>
    </source>
</evidence>
<sequence>MFRIAICDDEHVICSQIEKIILENQKYITQEIQIEIFYSGEKLCCFMENENDFDLIFLDIEMELLNGVEVGRKIREEMDNQITQIVYVSGKNSYYKDLFEVRPMHFLSKPIKADDIIKNIELGMKLSNKFGGVFSYKKSYETYRIHIKNIIYFQSVDREIKIVSIKGEELFYGKLDDIFHQVEKYHFMNIHKSYIVNYDHIEKFKYNEVIMSNSIHLPISQLRRKEIRGLQIKYEKERLLL</sequence>
<evidence type="ECO:0000256" key="1">
    <source>
        <dbReference type="ARBA" id="ARBA00018672"/>
    </source>
</evidence>
<dbReference type="Pfam" id="PF00072">
    <property type="entry name" value="Response_reg"/>
    <property type="match status" value="1"/>
</dbReference>
<dbReference type="SUPFAM" id="SSF52172">
    <property type="entry name" value="CheY-like"/>
    <property type="match status" value="1"/>
</dbReference>
<evidence type="ECO:0000256" key="2">
    <source>
        <dbReference type="ARBA" id="ARBA00024867"/>
    </source>
</evidence>
<dbReference type="InterPro" id="IPR007492">
    <property type="entry name" value="LytTR_DNA-bd_dom"/>
</dbReference>
<dbReference type="Proteomes" id="UP000440004">
    <property type="component" value="Unassembled WGS sequence"/>
</dbReference>
<name>A0A6A7KAA8_9FIRM</name>
<dbReference type="Gene3D" id="2.40.50.1020">
    <property type="entry name" value="LytTr DNA-binding domain"/>
    <property type="match status" value="1"/>
</dbReference>
<keyword evidence="7" id="KW-1185">Reference proteome</keyword>
<dbReference type="GO" id="GO:0003677">
    <property type="term" value="F:DNA binding"/>
    <property type="evidence" value="ECO:0007669"/>
    <property type="project" value="InterPro"/>
</dbReference>
<dbReference type="InterPro" id="IPR046947">
    <property type="entry name" value="LytR-like"/>
</dbReference>
<dbReference type="PANTHER" id="PTHR37299:SF1">
    <property type="entry name" value="STAGE 0 SPORULATION PROTEIN A HOMOLOG"/>
    <property type="match status" value="1"/>
</dbReference>
<accession>A0A6A7KAA8</accession>
<dbReference type="SMART" id="SM00850">
    <property type="entry name" value="LytTR"/>
    <property type="match status" value="1"/>
</dbReference>
<dbReference type="SMART" id="SM00448">
    <property type="entry name" value="REC"/>
    <property type="match status" value="1"/>
</dbReference>
<feature type="domain" description="Response regulatory" evidence="4">
    <location>
        <begin position="3"/>
        <end position="124"/>
    </location>
</feature>
<dbReference type="GO" id="GO:0000156">
    <property type="term" value="F:phosphorelay response regulator activity"/>
    <property type="evidence" value="ECO:0007669"/>
    <property type="project" value="InterPro"/>
</dbReference>
<dbReference type="AlphaFoldDB" id="A0A6A7KAA8"/>
<dbReference type="InterPro" id="IPR011006">
    <property type="entry name" value="CheY-like_superfamily"/>
</dbReference>
<proteinExistence type="predicted"/>
<feature type="modified residue" description="4-aspartylphosphate" evidence="3">
    <location>
        <position position="59"/>
    </location>
</feature>
<dbReference type="Pfam" id="PF04397">
    <property type="entry name" value="LytTR"/>
    <property type="match status" value="1"/>
</dbReference>
<dbReference type="PANTHER" id="PTHR37299">
    <property type="entry name" value="TRANSCRIPTIONAL REGULATOR-RELATED"/>
    <property type="match status" value="1"/>
</dbReference>
<evidence type="ECO:0000313" key="6">
    <source>
        <dbReference type="EMBL" id="MPW26374.1"/>
    </source>
</evidence>
<dbReference type="EMBL" id="WHNX01000017">
    <property type="protein sequence ID" value="MPW26374.1"/>
    <property type="molecule type" value="Genomic_DNA"/>
</dbReference>
<organism evidence="6 7">
    <name type="scientific">Alkalibaculum sporogenes</name>
    <dbReference type="NCBI Taxonomy" id="2655001"/>
    <lineage>
        <taxon>Bacteria</taxon>
        <taxon>Bacillati</taxon>
        <taxon>Bacillota</taxon>
        <taxon>Clostridia</taxon>
        <taxon>Eubacteriales</taxon>
        <taxon>Eubacteriaceae</taxon>
        <taxon>Alkalibaculum</taxon>
    </lineage>
</organism>
<feature type="domain" description="HTH LytTR-type" evidence="5">
    <location>
        <begin position="134"/>
        <end position="233"/>
    </location>
</feature>
<dbReference type="PROSITE" id="PS50110">
    <property type="entry name" value="RESPONSE_REGULATORY"/>
    <property type="match status" value="1"/>
</dbReference>
<gene>
    <name evidence="6" type="ORF">GC105_11300</name>
</gene>
<evidence type="ECO:0000259" key="4">
    <source>
        <dbReference type="PROSITE" id="PS50110"/>
    </source>
</evidence>
<comment type="function">
    <text evidence="2">May play the central regulatory role in sporulation. It may be an element of the effector pathway responsible for the activation of sporulation genes in response to nutritional stress. Spo0A may act in concert with spo0H (a sigma factor) to control the expression of some genes that are critical to the sporulation process.</text>
</comment>